<dbReference type="EMBL" id="RAPO01000001">
    <property type="protein sequence ID" value="RKD98132.1"/>
    <property type="molecule type" value="Genomic_DNA"/>
</dbReference>
<dbReference type="Proteomes" id="UP000283805">
    <property type="component" value="Unassembled WGS sequence"/>
</dbReference>
<proteinExistence type="predicted"/>
<dbReference type="OrthoDB" id="201894at2157"/>
<gene>
    <name evidence="1" type="ORF">ATJ93_1136</name>
</gene>
<protein>
    <submittedName>
        <fullName evidence="1">Uncharacterized protein</fullName>
    </submittedName>
</protein>
<sequence>MNRRYAIVGIVVLLAAATTGMLAGYSPTDATASSPATPTGLEGSYTVTETVLVDGDRFFERESIVDAETGAQRSVLLFEDSSYDSYWTGDGERYTKVAFESEARLEEWLAGSEDEVVRTVDDEHGAILAASDGAADRADGPVGDTFPDRLSHSQLEMAAFTETDETTVDGTTVETYEPRTGWIDVQLERSSHETVYVADADGEVRVGPDGRLRHANVTVERVDAETWGEYLLERGESYATTFEYDVAESTENVRPEWLDDVPSE</sequence>
<organism evidence="1 2">
    <name type="scientific">Halopiger aswanensis</name>
    <dbReference type="NCBI Taxonomy" id="148449"/>
    <lineage>
        <taxon>Archaea</taxon>
        <taxon>Methanobacteriati</taxon>
        <taxon>Methanobacteriota</taxon>
        <taxon>Stenosarchaea group</taxon>
        <taxon>Halobacteria</taxon>
        <taxon>Halobacteriales</taxon>
        <taxon>Natrialbaceae</taxon>
        <taxon>Halopiger</taxon>
    </lineage>
</organism>
<evidence type="ECO:0000313" key="1">
    <source>
        <dbReference type="EMBL" id="RKD98132.1"/>
    </source>
</evidence>
<comment type="caution">
    <text evidence="1">The sequence shown here is derived from an EMBL/GenBank/DDBJ whole genome shotgun (WGS) entry which is preliminary data.</text>
</comment>
<name>A0A3R7DFQ8_9EURY</name>
<accession>A0A3R7DFQ8</accession>
<reference evidence="1 2" key="1">
    <citation type="submission" date="2018-09" db="EMBL/GenBank/DDBJ databases">
        <title>Genomic Encyclopedia of Archaeal and Bacterial Type Strains, Phase II (KMG-II): from individual species to whole genera.</title>
        <authorList>
            <person name="Goeker M."/>
        </authorList>
    </citation>
    <scope>NUCLEOTIDE SEQUENCE [LARGE SCALE GENOMIC DNA]</scope>
    <source>
        <strain evidence="1 2">DSM 13151</strain>
    </source>
</reference>
<dbReference type="AlphaFoldDB" id="A0A3R7DFQ8"/>
<dbReference type="RefSeq" id="WP_120243588.1">
    <property type="nucleotide sequence ID" value="NZ_RAPO01000001.1"/>
</dbReference>
<keyword evidence="2" id="KW-1185">Reference proteome</keyword>
<evidence type="ECO:0000313" key="2">
    <source>
        <dbReference type="Proteomes" id="UP000283805"/>
    </source>
</evidence>